<dbReference type="Gene3D" id="1.10.1330.10">
    <property type="entry name" value="Dockerin domain"/>
    <property type="match status" value="1"/>
</dbReference>
<reference evidence="1 2" key="1">
    <citation type="journal article" date="2016" name="Nat. Commun.">
        <title>Thousands of microbial genomes shed light on interconnected biogeochemical processes in an aquifer system.</title>
        <authorList>
            <person name="Anantharaman K."/>
            <person name="Brown C.T."/>
            <person name="Hug L.A."/>
            <person name="Sharon I."/>
            <person name="Castelle C.J."/>
            <person name="Probst A.J."/>
            <person name="Thomas B.C."/>
            <person name="Singh A."/>
            <person name="Wilkins M.J."/>
            <person name="Karaoz U."/>
            <person name="Brodie E.L."/>
            <person name="Williams K.H."/>
            <person name="Hubbard S.S."/>
            <person name="Banfield J.F."/>
        </authorList>
    </citation>
    <scope>NUCLEOTIDE SEQUENCE [LARGE SCALE GENOMIC DNA]</scope>
</reference>
<organism evidence="1 2">
    <name type="scientific">Candidatus Woesebacteria bacterium RIFCSPHIGHO2_01_FULL_38_26b</name>
    <dbReference type="NCBI Taxonomy" id="1802491"/>
    <lineage>
        <taxon>Bacteria</taxon>
        <taxon>Candidatus Woeseibacteriota</taxon>
    </lineage>
</organism>
<dbReference type="InterPro" id="IPR018247">
    <property type="entry name" value="EF_Hand_1_Ca_BS"/>
</dbReference>
<dbReference type="SUPFAM" id="SSF49384">
    <property type="entry name" value="Carbohydrate-binding domain"/>
    <property type="match status" value="1"/>
</dbReference>
<dbReference type="InterPro" id="IPR008965">
    <property type="entry name" value="CBM2/CBM3_carb-bd_dom_sf"/>
</dbReference>
<dbReference type="GO" id="GO:0000272">
    <property type="term" value="P:polysaccharide catabolic process"/>
    <property type="evidence" value="ECO:0007669"/>
    <property type="project" value="InterPro"/>
</dbReference>
<name>A0A1F7XY67_9BACT</name>
<dbReference type="SUPFAM" id="SSF63446">
    <property type="entry name" value="Type I dockerin domain"/>
    <property type="match status" value="1"/>
</dbReference>
<dbReference type="Proteomes" id="UP000176741">
    <property type="component" value="Unassembled WGS sequence"/>
</dbReference>
<evidence type="ECO:0008006" key="3">
    <source>
        <dbReference type="Google" id="ProtNLM"/>
    </source>
</evidence>
<dbReference type="InterPro" id="IPR036439">
    <property type="entry name" value="Dockerin_dom_sf"/>
</dbReference>
<dbReference type="EMBL" id="MGGD01000049">
    <property type="protein sequence ID" value="OGM19966.1"/>
    <property type="molecule type" value="Genomic_DNA"/>
</dbReference>
<dbReference type="Gene3D" id="2.60.40.680">
    <property type="match status" value="1"/>
</dbReference>
<sequence>MPPKLISLNKLKLILLFVIAVALPITISLAVRRQNIEAPAIVGNTTLSIQPTSQSVGLNQTSASNVFVDPVGDGIHAVELVINYNSSILQVTDIKPGPFFTDPAATIGQPVEIIKSIANGQIHYALGFPLGSIYSSTAPKTAAIITLKSIANGCSPLTLFVTSTSGQISTTVSDINAQNVLKAVFNGTINSGSGSCGTPTPTFMPTNTPTVNPSLTPSTRKAGDANNDGRVDLIDYVIWLNHYSQNTNNGANDGDFNLDLKVDLIDYVVWLNNYGK</sequence>
<evidence type="ECO:0000313" key="2">
    <source>
        <dbReference type="Proteomes" id="UP000176741"/>
    </source>
</evidence>
<comment type="caution">
    <text evidence="1">The sequence shown here is derived from an EMBL/GenBank/DDBJ whole genome shotgun (WGS) entry which is preliminary data.</text>
</comment>
<protein>
    <recommendedName>
        <fullName evidence="3">Cohesin domain-containing protein</fullName>
    </recommendedName>
</protein>
<dbReference type="AlphaFoldDB" id="A0A1F7XY67"/>
<dbReference type="GO" id="GO:0030246">
    <property type="term" value="F:carbohydrate binding"/>
    <property type="evidence" value="ECO:0007669"/>
    <property type="project" value="InterPro"/>
</dbReference>
<evidence type="ECO:0000313" key="1">
    <source>
        <dbReference type="EMBL" id="OGM19966.1"/>
    </source>
</evidence>
<dbReference type="PROSITE" id="PS00018">
    <property type="entry name" value="EF_HAND_1"/>
    <property type="match status" value="1"/>
</dbReference>
<proteinExistence type="predicted"/>
<gene>
    <name evidence="1" type="ORF">A2771_03135</name>
</gene>
<accession>A0A1F7XY67</accession>